<reference evidence="4" key="1">
    <citation type="submission" date="2023-05" db="EMBL/GenBank/DDBJ databases">
        <title>High-quality long-read genome of Scophthalmus maximus.</title>
        <authorList>
            <person name="Lien S."/>
            <person name="Martinez P."/>
        </authorList>
    </citation>
    <scope>NUCLEOTIDE SEQUENCE [LARGE SCALE GENOMIC DNA]</scope>
</reference>
<dbReference type="Gene3D" id="2.60.40.60">
    <property type="entry name" value="Cadherins"/>
    <property type="match status" value="1"/>
</dbReference>
<dbReference type="Proteomes" id="UP000694558">
    <property type="component" value="Chromosome 13"/>
</dbReference>
<dbReference type="Ensembl" id="ENSSMAT00000069307.1">
    <property type="protein sequence ID" value="ENSSMAP00000039567.1"/>
    <property type="gene ID" value="ENSSMAG00000023362.1"/>
</dbReference>
<sequence>TRNKGRDSWERRCWFAFLVVLDVLWSGAVIRYSIPEEVKEGTVVGNIAKDLGLDKSTLKERKYPATYSERVHSGSATTLQSSCIQSAPTVLLKVWRRFPAT</sequence>
<dbReference type="InterPro" id="IPR013164">
    <property type="entry name" value="Cadherin_N"/>
</dbReference>
<proteinExistence type="predicted"/>
<organism evidence="4 5">
    <name type="scientific">Scophthalmus maximus</name>
    <name type="common">Turbot</name>
    <name type="synonym">Psetta maxima</name>
    <dbReference type="NCBI Taxonomy" id="52904"/>
    <lineage>
        <taxon>Eukaryota</taxon>
        <taxon>Metazoa</taxon>
        <taxon>Chordata</taxon>
        <taxon>Craniata</taxon>
        <taxon>Vertebrata</taxon>
        <taxon>Euteleostomi</taxon>
        <taxon>Actinopterygii</taxon>
        <taxon>Neopterygii</taxon>
        <taxon>Teleostei</taxon>
        <taxon>Neoteleostei</taxon>
        <taxon>Acanthomorphata</taxon>
        <taxon>Carangaria</taxon>
        <taxon>Pleuronectiformes</taxon>
        <taxon>Pleuronectoidei</taxon>
        <taxon>Scophthalmidae</taxon>
        <taxon>Scophthalmus</taxon>
    </lineage>
</organism>
<reference evidence="4" key="2">
    <citation type="submission" date="2025-08" db="UniProtKB">
        <authorList>
            <consortium name="Ensembl"/>
        </authorList>
    </citation>
    <scope>IDENTIFICATION</scope>
</reference>
<protein>
    <recommendedName>
        <fullName evidence="3">Cadherin N-terminal domain-containing protein</fullName>
    </recommendedName>
</protein>
<keyword evidence="1" id="KW-0325">Glycoprotein</keyword>
<dbReference type="Pfam" id="PF08266">
    <property type="entry name" value="Cadherin_2"/>
    <property type="match status" value="1"/>
</dbReference>
<dbReference type="AlphaFoldDB" id="A0A8D3BX09"/>
<evidence type="ECO:0000259" key="3">
    <source>
        <dbReference type="Pfam" id="PF08266"/>
    </source>
</evidence>
<dbReference type="GeneTree" id="ENSGT00940000177004"/>
<keyword evidence="2" id="KW-0812">Transmembrane</keyword>
<evidence type="ECO:0000313" key="4">
    <source>
        <dbReference type="Ensembl" id="ENSSMAP00000039567.1"/>
    </source>
</evidence>
<evidence type="ECO:0000256" key="1">
    <source>
        <dbReference type="ARBA" id="ARBA00023180"/>
    </source>
</evidence>
<evidence type="ECO:0000256" key="2">
    <source>
        <dbReference type="SAM" id="Phobius"/>
    </source>
</evidence>
<feature type="transmembrane region" description="Helical" evidence="2">
    <location>
        <begin position="12"/>
        <end position="34"/>
    </location>
</feature>
<keyword evidence="2" id="KW-0472">Membrane</keyword>
<name>A0A8D3BX09_SCOMX</name>
<keyword evidence="2" id="KW-1133">Transmembrane helix</keyword>
<accession>A0A8D3BX09</accession>
<evidence type="ECO:0000313" key="5">
    <source>
        <dbReference type="Proteomes" id="UP000694558"/>
    </source>
</evidence>
<feature type="domain" description="Cadherin N-terminal" evidence="3">
    <location>
        <begin position="30"/>
        <end position="65"/>
    </location>
</feature>